<sequence>MSMFKASLLPVHHLASPAFHQRRNSFAQVSDHLIKTRKFRILGVTLGLFLCSLWIVANFSGTEFNINTLRRFKHNDAAIAAASVMGEGGEEGIHGLEIQIHGRIWSTRRRYDIHKIDLDYDDDSVKDASLSFNKIKDDEEEIRRALVRFIYLDTLPIIFVDSRSIGGSEELALMHGSGRLEELLIEAGVLNHEQVPTFHTTL</sequence>
<organism evidence="1 2">
    <name type="scientific">Acaulospora colombiana</name>
    <dbReference type="NCBI Taxonomy" id="27376"/>
    <lineage>
        <taxon>Eukaryota</taxon>
        <taxon>Fungi</taxon>
        <taxon>Fungi incertae sedis</taxon>
        <taxon>Mucoromycota</taxon>
        <taxon>Glomeromycotina</taxon>
        <taxon>Glomeromycetes</taxon>
        <taxon>Diversisporales</taxon>
        <taxon>Acaulosporaceae</taxon>
        <taxon>Acaulospora</taxon>
    </lineage>
</organism>
<comment type="caution">
    <text evidence="1">The sequence shown here is derived from an EMBL/GenBank/DDBJ whole genome shotgun (WGS) entry which is preliminary data.</text>
</comment>
<name>A0ACA9KBT1_9GLOM</name>
<proteinExistence type="predicted"/>
<dbReference type="EMBL" id="CAJVPT010001516">
    <property type="protein sequence ID" value="CAG8463832.1"/>
    <property type="molecule type" value="Genomic_DNA"/>
</dbReference>
<evidence type="ECO:0000313" key="2">
    <source>
        <dbReference type="Proteomes" id="UP000789525"/>
    </source>
</evidence>
<protein>
    <submittedName>
        <fullName evidence="1">17370_t:CDS:1</fullName>
    </submittedName>
</protein>
<evidence type="ECO:0000313" key="1">
    <source>
        <dbReference type="EMBL" id="CAG8463832.1"/>
    </source>
</evidence>
<dbReference type="Proteomes" id="UP000789525">
    <property type="component" value="Unassembled WGS sequence"/>
</dbReference>
<reference evidence="1" key="1">
    <citation type="submission" date="2021-06" db="EMBL/GenBank/DDBJ databases">
        <authorList>
            <person name="Kallberg Y."/>
            <person name="Tangrot J."/>
            <person name="Rosling A."/>
        </authorList>
    </citation>
    <scope>NUCLEOTIDE SEQUENCE</scope>
    <source>
        <strain evidence="1">CL356</strain>
    </source>
</reference>
<accession>A0ACA9KBT1</accession>
<keyword evidence="2" id="KW-1185">Reference proteome</keyword>
<gene>
    <name evidence="1" type="ORF">ACOLOM_LOCUS1285</name>
</gene>